<accession>H8N0Y0</accession>
<evidence type="ECO:0000313" key="3">
    <source>
        <dbReference type="EMBL" id="AFE10640.1"/>
    </source>
</evidence>
<dbReference type="EMBL" id="CP003389">
    <property type="protein sequence ID" value="AFE10640.1"/>
    <property type="molecule type" value="Genomic_DNA"/>
</dbReference>
<dbReference type="InterPro" id="IPR029044">
    <property type="entry name" value="Nucleotide-diphossugar_trans"/>
</dbReference>
<dbReference type="InterPro" id="IPR050834">
    <property type="entry name" value="Glycosyltransf_2"/>
</dbReference>
<reference evidence="4" key="2">
    <citation type="submission" date="2012-03" db="EMBL/GenBank/DDBJ databases">
        <title>Genome sequence of the fruiting myxobacterium Corallococcus coralloides DSM 2259.</title>
        <authorList>
            <person name="Huntley S."/>
            <person name="Zhang Y."/>
            <person name="Treuner-Lange A."/>
            <person name="Sensen C.W."/>
            <person name="Sogaard-Andersen L."/>
        </authorList>
    </citation>
    <scope>NUCLEOTIDE SEQUENCE [LARGE SCALE GENOMIC DNA]</scope>
    <source>
        <strain evidence="4">ATCC 25202 / DSM 2259 / NBRC 100086 / M2</strain>
    </source>
</reference>
<dbReference type="CDD" id="cd00761">
    <property type="entry name" value="Glyco_tranf_GTA_type"/>
    <property type="match status" value="2"/>
</dbReference>
<keyword evidence="3" id="KW-0808">Transferase</keyword>
<dbReference type="AlphaFoldDB" id="H8N0Y0"/>
<dbReference type="PANTHER" id="PTHR43685">
    <property type="entry name" value="GLYCOSYLTRANSFERASE"/>
    <property type="match status" value="1"/>
</dbReference>
<dbReference type="PANTHER" id="PTHR43685:SF2">
    <property type="entry name" value="GLYCOSYLTRANSFERASE 2-LIKE DOMAIN-CONTAINING PROTEIN"/>
    <property type="match status" value="1"/>
</dbReference>
<feature type="compositionally biased region" description="Pro residues" evidence="1">
    <location>
        <begin position="227"/>
        <end position="236"/>
    </location>
</feature>
<sequence length="458" mass="52230">MVTARRAEDVRRALRYYQEQDYPNRELVIVYEQDSDLPVPLPAIPDLHLCRVDPGTSIGDKRNAGTHLARGELVAQWDDDDWYSRDRLSRQVAPLLRGEADICALRDCLSLEVETWTFWECSPRLHARMFAEDVVGGTLVFRRELWGDDVRYPPMSLREDAGFLVAAMRRRGARLARLSARDVFVYVRHGRNTWRFSPGQFLDASGWRVVPAPASFPADFQPERPGRAPPGGPGPRPLVSCIMPTRNRRRFLPRALRYFRWQTYPDLELLILDDGSDPVGDLVPRDERIHYRHLKAPASIGAKRNLACEQAKGELIVHLDDDDWYAPGWVAAQVEALTRAGADACGLDRVYFLDTARARAFRFEHPRGGRPWVHGGTLCYTRALWERGPFPDTSQGEDVRFLWSPLRKEVVAHGHLDQYVALIHPDNVSPKHASGAWWHPCDVAEVERLRVKGAARAR</sequence>
<keyword evidence="4" id="KW-1185">Reference proteome</keyword>
<protein>
    <submittedName>
        <fullName evidence="3">Glycosyltransferase</fullName>
    </submittedName>
</protein>
<gene>
    <name evidence="3" type="primary">wcaA1</name>
    <name evidence="3" type="ordered locus">COCOR_06835</name>
</gene>
<name>H8N0Y0_CORCM</name>
<dbReference type="KEGG" id="ccx:COCOR_06835"/>
<proteinExistence type="predicted"/>
<dbReference type="InterPro" id="IPR001173">
    <property type="entry name" value="Glyco_trans_2-like"/>
</dbReference>
<reference evidence="3 4" key="1">
    <citation type="journal article" date="2012" name="J. Bacteriol.">
        <title>Complete Genome Sequence of the Fruiting Myxobacterium Corallococcus coralloides DSM 2259.</title>
        <authorList>
            <person name="Huntley S."/>
            <person name="Zhang Y."/>
            <person name="Treuner-Lange A."/>
            <person name="Kneip S."/>
            <person name="Sensen C.W."/>
            <person name="Sogaard-Andersen L."/>
        </authorList>
    </citation>
    <scope>NUCLEOTIDE SEQUENCE [LARGE SCALE GENOMIC DNA]</scope>
    <source>
        <strain evidence="4">ATCC 25202 / DSM 2259 / NBRC 100086 / M2</strain>
    </source>
</reference>
<organism evidence="3 4">
    <name type="scientific">Corallococcus coralloides (strain ATCC 25202 / DSM 2259 / NBRC 100086 / M2)</name>
    <name type="common">Myxococcus coralloides</name>
    <dbReference type="NCBI Taxonomy" id="1144275"/>
    <lineage>
        <taxon>Bacteria</taxon>
        <taxon>Pseudomonadati</taxon>
        <taxon>Myxococcota</taxon>
        <taxon>Myxococcia</taxon>
        <taxon>Myxococcales</taxon>
        <taxon>Cystobacterineae</taxon>
        <taxon>Myxococcaceae</taxon>
        <taxon>Corallococcus</taxon>
    </lineage>
</organism>
<evidence type="ECO:0000313" key="4">
    <source>
        <dbReference type="Proteomes" id="UP000007587"/>
    </source>
</evidence>
<dbReference type="Proteomes" id="UP000007587">
    <property type="component" value="Chromosome"/>
</dbReference>
<dbReference type="STRING" id="1144275.COCOR_06835"/>
<feature type="domain" description="Glycosyltransferase 2-like" evidence="2">
    <location>
        <begin position="3"/>
        <end position="103"/>
    </location>
</feature>
<dbReference type="HOGENOM" id="CLU_596795_0_0_7"/>
<evidence type="ECO:0000256" key="1">
    <source>
        <dbReference type="SAM" id="MobiDB-lite"/>
    </source>
</evidence>
<dbReference type="GO" id="GO:0016740">
    <property type="term" value="F:transferase activity"/>
    <property type="evidence" value="ECO:0007669"/>
    <property type="project" value="UniProtKB-KW"/>
</dbReference>
<feature type="domain" description="Glycosyltransferase 2-like" evidence="2">
    <location>
        <begin position="240"/>
        <end position="354"/>
    </location>
</feature>
<dbReference type="eggNOG" id="COG0463">
    <property type="taxonomic scope" value="Bacteria"/>
</dbReference>
<feature type="region of interest" description="Disordered" evidence="1">
    <location>
        <begin position="218"/>
        <end position="238"/>
    </location>
</feature>
<evidence type="ECO:0000259" key="2">
    <source>
        <dbReference type="Pfam" id="PF00535"/>
    </source>
</evidence>
<dbReference type="Gene3D" id="3.90.550.10">
    <property type="entry name" value="Spore Coat Polysaccharide Biosynthesis Protein SpsA, Chain A"/>
    <property type="match status" value="2"/>
</dbReference>
<dbReference type="SUPFAM" id="SSF53448">
    <property type="entry name" value="Nucleotide-diphospho-sugar transferases"/>
    <property type="match status" value="2"/>
</dbReference>
<dbReference type="Pfam" id="PF00535">
    <property type="entry name" value="Glycos_transf_2"/>
    <property type="match status" value="2"/>
</dbReference>
<dbReference type="InParanoid" id="H8N0Y0"/>